<sequence length="104" mass="11641">MASFIRVHYPSQHAGVARVEEAIKFIGGFSATRAVLHGLAFLGSPATRLAARARAGMAAWRVERKQREEDRKLWNLALTDARVMADLSRAMSQEALRNDARPYF</sequence>
<protein>
    <submittedName>
        <fullName evidence="1">Uncharacterized protein</fullName>
    </submittedName>
</protein>
<dbReference type="Proteomes" id="UP000599109">
    <property type="component" value="Unassembled WGS sequence"/>
</dbReference>
<organism evidence="1 2">
    <name type="scientific">Ramlibacter monticola</name>
    <dbReference type="NCBI Taxonomy" id="1926872"/>
    <lineage>
        <taxon>Bacteria</taxon>
        <taxon>Pseudomonadati</taxon>
        <taxon>Pseudomonadota</taxon>
        <taxon>Betaproteobacteria</taxon>
        <taxon>Burkholderiales</taxon>
        <taxon>Comamonadaceae</taxon>
        <taxon>Ramlibacter</taxon>
    </lineage>
</organism>
<comment type="caution">
    <text evidence="1">The sequence shown here is derived from an EMBL/GenBank/DDBJ whole genome shotgun (WGS) entry which is preliminary data.</text>
</comment>
<name>A0A936Z278_9BURK</name>
<dbReference type="AlphaFoldDB" id="A0A936Z278"/>
<dbReference type="RefSeq" id="WP_201674852.1">
    <property type="nucleotide sequence ID" value="NZ_JAEQNE010000003.1"/>
</dbReference>
<gene>
    <name evidence="1" type="ORF">JJ685_13825</name>
</gene>
<evidence type="ECO:0000313" key="2">
    <source>
        <dbReference type="Proteomes" id="UP000599109"/>
    </source>
</evidence>
<evidence type="ECO:0000313" key="1">
    <source>
        <dbReference type="EMBL" id="MBL0392212.1"/>
    </source>
</evidence>
<proteinExistence type="predicted"/>
<reference evidence="1 2" key="1">
    <citation type="journal article" date="2017" name="Int. J. Syst. Evol. Microbiol.">
        <title>Ramlibacter monticola sp. nov., isolated from forest soil.</title>
        <authorList>
            <person name="Chaudhary D.K."/>
            <person name="Kim J."/>
        </authorList>
    </citation>
    <scope>NUCLEOTIDE SEQUENCE [LARGE SCALE GENOMIC DNA]</scope>
    <source>
        <strain evidence="1 2">KACC 19175</strain>
    </source>
</reference>
<keyword evidence="2" id="KW-1185">Reference proteome</keyword>
<dbReference type="EMBL" id="JAEQNE010000003">
    <property type="protein sequence ID" value="MBL0392212.1"/>
    <property type="molecule type" value="Genomic_DNA"/>
</dbReference>
<accession>A0A936Z278</accession>